<dbReference type="InterPro" id="IPR023213">
    <property type="entry name" value="CAT-like_dom_sf"/>
</dbReference>
<dbReference type="GO" id="GO:0016746">
    <property type="term" value="F:acyltransferase activity"/>
    <property type="evidence" value="ECO:0007669"/>
    <property type="project" value="UniProtKB-KW"/>
</dbReference>
<evidence type="ECO:0000259" key="4">
    <source>
        <dbReference type="Pfam" id="PF16911"/>
    </source>
</evidence>
<dbReference type="OrthoDB" id="10000533at2759"/>
<evidence type="ECO:0000256" key="2">
    <source>
        <dbReference type="ARBA" id="ARBA00023315"/>
    </source>
</evidence>
<dbReference type="PANTHER" id="PTHR42034:SF1">
    <property type="entry name" value="CONDENSATION DOMAIN-CONTAINING PROTEIN"/>
    <property type="match status" value="1"/>
</dbReference>
<dbReference type="Proteomes" id="UP000517252">
    <property type="component" value="Unassembled WGS sequence"/>
</dbReference>
<evidence type="ECO:0000256" key="3">
    <source>
        <dbReference type="SAM" id="MobiDB-lite"/>
    </source>
</evidence>
<feature type="region of interest" description="Disordered" evidence="3">
    <location>
        <begin position="13"/>
        <end position="40"/>
    </location>
</feature>
<evidence type="ECO:0000313" key="6">
    <source>
        <dbReference type="Proteomes" id="UP000517252"/>
    </source>
</evidence>
<dbReference type="Pfam" id="PF16911">
    <property type="entry name" value="PapA_C"/>
    <property type="match status" value="1"/>
</dbReference>
<reference evidence="5 6" key="1">
    <citation type="submission" date="2020-07" db="EMBL/GenBank/DDBJ databases">
        <title>Trichoderma asperellum IC-1 whole genome shotgun sequence.</title>
        <authorList>
            <person name="Kanamasa S."/>
            <person name="Takahashi H."/>
        </authorList>
    </citation>
    <scope>NUCLEOTIDE SEQUENCE [LARGE SCALE GENOMIC DNA]</scope>
    <source>
        <strain evidence="5 6">IC-1</strain>
    </source>
</reference>
<dbReference type="Gene3D" id="3.30.559.10">
    <property type="entry name" value="Chloramphenicol acetyltransferase-like domain"/>
    <property type="match status" value="1"/>
</dbReference>
<accession>A0A6V8QXL6</accession>
<dbReference type="PANTHER" id="PTHR42034">
    <property type="entry name" value="CHROMOSOME 7, WHOLE GENOME SHOTGUN SEQUENCE-RELATED"/>
    <property type="match status" value="1"/>
</dbReference>
<dbReference type="SUPFAM" id="SSF52777">
    <property type="entry name" value="CoA-dependent acyltransferases"/>
    <property type="match status" value="1"/>
</dbReference>
<feature type="domain" description="Phthiocerol/phthiodiolone dimycocerosyl transferase C-terminal" evidence="4">
    <location>
        <begin position="276"/>
        <end position="339"/>
    </location>
</feature>
<name>A0A6V8QXL6_TRIAP</name>
<proteinExistence type="predicted"/>
<dbReference type="EMBL" id="BLZH01000008">
    <property type="protein sequence ID" value="GFP57387.1"/>
    <property type="molecule type" value="Genomic_DNA"/>
</dbReference>
<comment type="caution">
    <text evidence="5">The sequence shown here is derived from an EMBL/GenBank/DDBJ whole genome shotgun (WGS) entry which is preliminary data.</text>
</comment>
<feature type="compositionally biased region" description="Polar residues" evidence="3">
    <location>
        <begin position="25"/>
        <end position="40"/>
    </location>
</feature>
<organism evidence="5 6">
    <name type="scientific">Trichoderma asperellum</name>
    <name type="common">Filamentous fungus</name>
    <dbReference type="NCBI Taxonomy" id="101201"/>
    <lineage>
        <taxon>Eukaryota</taxon>
        <taxon>Fungi</taxon>
        <taxon>Dikarya</taxon>
        <taxon>Ascomycota</taxon>
        <taxon>Pezizomycotina</taxon>
        <taxon>Sordariomycetes</taxon>
        <taxon>Hypocreomycetidae</taxon>
        <taxon>Hypocreales</taxon>
        <taxon>Hypocreaceae</taxon>
        <taxon>Trichoderma</taxon>
    </lineage>
</organism>
<protein>
    <submittedName>
        <fullName evidence="5">Loline biosynthesis cluster 2 transcription factor lolU2</fullName>
    </submittedName>
</protein>
<dbReference type="Gene3D" id="3.30.559.30">
    <property type="entry name" value="Nonribosomal peptide synthetase, condensation domain"/>
    <property type="match status" value="1"/>
</dbReference>
<keyword evidence="2" id="KW-0012">Acyltransferase</keyword>
<gene>
    <name evidence="5" type="ORF">TASIC1_0008022800</name>
</gene>
<keyword evidence="1" id="KW-0808">Transferase</keyword>
<evidence type="ECO:0000313" key="5">
    <source>
        <dbReference type="EMBL" id="GFP57387.1"/>
    </source>
</evidence>
<dbReference type="InterPro" id="IPR031641">
    <property type="entry name" value="PapA_C"/>
</dbReference>
<dbReference type="AlphaFoldDB" id="A0A6V8QXL6"/>
<sequence>MGQVLSCCVHPRSDEKLPLKPPPQSLETSSSLNWRQSSDGISSRPIDTLENFFKVLTDSGSPVNREHWAVSVALKVKFKPSLADPIPYLRRAWLLTGQLHPTFTGSIVERSNGSTGQESPTKPFLTVRPFDGDAWVSKTFLIASEASASGVFAGMLSNGTPTCHWLPATQEIFIRSAHWRIDGIGLLMLAHSFLSSLASVLKNGLDCGVDSYDGLVGSGLLTRSLDDLADAYTDEDSTPKYIQTAADGLVGEFVQGVPSIGLPTIPASETAPPGDSAREALRIDAPTTAAIAAACRARKISVSSAVHAAVVRATAIYPQHPLAKHFAAFFPVDMRRRLPKPYDGPDYAVGMFSSGLPICVHNVLGGDTKGSDPKSFEEIAQQLALVYSKDISRFTTDDEGNPVSMLKVVAPYVRRTTKLFSAPLPPELPQIQNPDVSSLGKVEAYIQRSYGGDEEGFEVADVWLGTQILFRSVQCHVWSFRDELNIAGCFNVSFYEVDFVKEFLEKVESELLAGLGIEREKTLSN</sequence>
<evidence type="ECO:0000256" key="1">
    <source>
        <dbReference type="ARBA" id="ARBA00022679"/>
    </source>
</evidence>